<dbReference type="RefSeq" id="WP_012928513.1">
    <property type="nucleotide sequence ID" value="NC_013730.1"/>
</dbReference>
<dbReference type="eggNOG" id="ENOG5033BPD">
    <property type="taxonomic scope" value="Bacteria"/>
</dbReference>
<protein>
    <recommendedName>
        <fullName evidence="4">Lipoprotein</fullName>
    </recommendedName>
</protein>
<dbReference type="HOGENOM" id="CLU_1824107_0_0_10"/>
<keyword evidence="1" id="KW-0732">Signal</keyword>
<evidence type="ECO:0000313" key="2">
    <source>
        <dbReference type="EMBL" id="ADB40003.1"/>
    </source>
</evidence>
<gene>
    <name evidence="2" type="ordered locus">Slin_4013</name>
</gene>
<keyword evidence="3" id="KW-1185">Reference proteome</keyword>
<dbReference type="KEGG" id="sli:Slin_4013"/>
<evidence type="ECO:0000256" key="1">
    <source>
        <dbReference type="SAM" id="SignalP"/>
    </source>
</evidence>
<dbReference type="Proteomes" id="UP000002028">
    <property type="component" value="Chromosome"/>
</dbReference>
<sequence>MKQVLLILAILLLNFSCTSSADSGSYQSPEQTYQETKLSLEDQERQSPLNFLKSDGTYRENLVGKFVLEGNVTNSASAITYKDVTLQISFYSSTQTLLGTEEQTIYEYFPPGQSVSFKFKTFGFQDTKSIGWQVIKATPAN</sequence>
<organism evidence="2 3">
    <name type="scientific">Spirosoma linguale (strain ATCC 33905 / DSM 74 / LMG 10896 / Claus 1)</name>
    <dbReference type="NCBI Taxonomy" id="504472"/>
    <lineage>
        <taxon>Bacteria</taxon>
        <taxon>Pseudomonadati</taxon>
        <taxon>Bacteroidota</taxon>
        <taxon>Cytophagia</taxon>
        <taxon>Cytophagales</taxon>
        <taxon>Cytophagaceae</taxon>
        <taxon>Spirosoma</taxon>
    </lineage>
</organism>
<name>D2QIS7_SPILD</name>
<proteinExistence type="predicted"/>
<evidence type="ECO:0000313" key="3">
    <source>
        <dbReference type="Proteomes" id="UP000002028"/>
    </source>
</evidence>
<feature type="signal peptide" evidence="1">
    <location>
        <begin position="1"/>
        <end position="21"/>
    </location>
</feature>
<feature type="chain" id="PRO_5003035602" description="Lipoprotein" evidence="1">
    <location>
        <begin position="22"/>
        <end position="141"/>
    </location>
</feature>
<evidence type="ECO:0008006" key="4">
    <source>
        <dbReference type="Google" id="ProtNLM"/>
    </source>
</evidence>
<accession>D2QIS7</accession>
<reference evidence="2 3" key="1">
    <citation type="journal article" date="2010" name="Stand. Genomic Sci.">
        <title>Complete genome sequence of Spirosoma linguale type strain (1).</title>
        <authorList>
            <person name="Lail K."/>
            <person name="Sikorski J."/>
            <person name="Saunders E."/>
            <person name="Lapidus A."/>
            <person name="Glavina Del Rio T."/>
            <person name="Copeland A."/>
            <person name="Tice H."/>
            <person name="Cheng J.-F."/>
            <person name="Lucas S."/>
            <person name="Nolan M."/>
            <person name="Bruce D."/>
            <person name="Goodwin L."/>
            <person name="Pitluck S."/>
            <person name="Ivanova N."/>
            <person name="Mavromatis K."/>
            <person name="Ovchinnikova G."/>
            <person name="Pati A."/>
            <person name="Chen A."/>
            <person name="Palaniappan K."/>
            <person name="Land M."/>
            <person name="Hauser L."/>
            <person name="Chang Y.-J."/>
            <person name="Jeffries C.D."/>
            <person name="Chain P."/>
            <person name="Brettin T."/>
            <person name="Detter J.C."/>
            <person name="Schuetze A."/>
            <person name="Rohde M."/>
            <person name="Tindall B.J."/>
            <person name="Goeker M."/>
            <person name="Bristow J."/>
            <person name="Eisen J.A."/>
            <person name="Markowitz V."/>
            <person name="Hugenholtz P."/>
            <person name="Kyrpides N.C."/>
            <person name="Klenk H.-P."/>
            <person name="Chen F."/>
        </authorList>
    </citation>
    <scope>NUCLEOTIDE SEQUENCE [LARGE SCALE GENOMIC DNA]</scope>
    <source>
        <strain evidence="3">ATCC 33905 / DSM 74 / LMG 10896 / Claus 1</strain>
    </source>
</reference>
<dbReference type="AlphaFoldDB" id="D2QIS7"/>
<dbReference type="EMBL" id="CP001769">
    <property type="protein sequence ID" value="ADB40003.1"/>
    <property type="molecule type" value="Genomic_DNA"/>
</dbReference>